<dbReference type="Pfam" id="PF13578">
    <property type="entry name" value="Methyltransf_24"/>
    <property type="match status" value="1"/>
</dbReference>
<feature type="coiled-coil region" evidence="3">
    <location>
        <begin position="250"/>
        <end position="298"/>
    </location>
</feature>
<organism evidence="4 5">
    <name type="scientific">Labedella phragmitis</name>
    <dbReference type="NCBI Taxonomy" id="2498849"/>
    <lineage>
        <taxon>Bacteria</taxon>
        <taxon>Bacillati</taxon>
        <taxon>Actinomycetota</taxon>
        <taxon>Actinomycetes</taxon>
        <taxon>Micrococcales</taxon>
        <taxon>Microbacteriaceae</taxon>
        <taxon>Labedella</taxon>
    </lineage>
</organism>
<evidence type="ECO:0000256" key="3">
    <source>
        <dbReference type="SAM" id="Coils"/>
    </source>
</evidence>
<proteinExistence type="predicted"/>
<keyword evidence="3" id="KW-0175">Coiled coil</keyword>
<keyword evidence="1 4" id="KW-0489">Methyltransferase</keyword>
<evidence type="ECO:0000313" key="5">
    <source>
        <dbReference type="Proteomes" id="UP000288547"/>
    </source>
</evidence>
<dbReference type="OrthoDB" id="6075445at2"/>
<gene>
    <name evidence="4" type="ORF">ELQ90_15000</name>
</gene>
<dbReference type="SUPFAM" id="SSF53335">
    <property type="entry name" value="S-adenosyl-L-methionine-dependent methyltransferases"/>
    <property type="match status" value="1"/>
</dbReference>
<reference evidence="4 5" key="1">
    <citation type="submission" date="2018-12" db="EMBL/GenBank/DDBJ databases">
        <authorList>
            <person name="Li F."/>
        </authorList>
    </citation>
    <scope>NUCLEOTIDE SEQUENCE [LARGE SCALE GENOMIC DNA]</scope>
    <source>
        <strain evidence="4 5">11W25H-1</strain>
    </source>
</reference>
<protein>
    <submittedName>
        <fullName evidence="4">Class I SAM-dependent methyltransferase</fullName>
    </submittedName>
</protein>
<evidence type="ECO:0000256" key="2">
    <source>
        <dbReference type="ARBA" id="ARBA00022679"/>
    </source>
</evidence>
<dbReference type="GO" id="GO:0032259">
    <property type="term" value="P:methylation"/>
    <property type="evidence" value="ECO:0007669"/>
    <property type="project" value="UniProtKB-KW"/>
</dbReference>
<dbReference type="Gene3D" id="3.40.50.150">
    <property type="entry name" value="Vaccinia Virus protein VP39"/>
    <property type="match status" value="1"/>
</dbReference>
<accession>A0A444PPU5</accession>
<evidence type="ECO:0000313" key="4">
    <source>
        <dbReference type="EMBL" id="RWZ46356.1"/>
    </source>
</evidence>
<keyword evidence="2 4" id="KW-0808">Transferase</keyword>
<dbReference type="InterPro" id="IPR029063">
    <property type="entry name" value="SAM-dependent_MTases_sf"/>
</dbReference>
<comment type="caution">
    <text evidence="4">The sequence shown here is derived from an EMBL/GenBank/DDBJ whole genome shotgun (WGS) entry which is preliminary data.</text>
</comment>
<sequence>MSDEAEVVPDRFAPGRLSAAAYWQPAHLMRSAWIEHGSFASTIVDVVRPSRLVELGTHHGYSYFVFCEAIARLGLPTTAVAVDSWEGDEHAGFYGEDVYRSVSRINEEYAGFSTLKRSYFDAALPDFEDGSIDLLHIDGRHRYEDVLQEFTSWLPKMSPRGVMLFHDTNEFRTGFGVHQFWSEVEVRYPSFHFLHAHGLGVLGVGSDLDPRVREMFDILNAQTDLYRGAFFALGADIKRRYNLESKPERVEELESRVAEVTEALAAEERRREEEQLRLAEKQRELRAARRALSDVYESTSWKVSAPVRAVGSLLGRGRRS</sequence>
<dbReference type="GO" id="GO:0005886">
    <property type="term" value="C:plasma membrane"/>
    <property type="evidence" value="ECO:0007669"/>
    <property type="project" value="TreeGrafter"/>
</dbReference>
<dbReference type="GO" id="GO:0071770">
    <property type="term" value="P:DIM/DIP cell wall layer assembly"/>
    <property type="evidence" value="ECO:0007669"/>
    <property type="project" value="TreeGrafter"/>
</dbReference>
<dbReference type="PANTHER" id="PTHR40048">
    <property type="entry name" value="RHAMNOSYL O-METHYLTRANSFERASE"/>
    <property type="match status" value="1"/>
</dbReference>
<dbReference type="AlphaFoldDB" id="A0A444PPU5"/>
<dbReference type="GO" id="GO:0008168">
    <property type="term" value="F:methyltransferase activity"/>
    <property type="evidence" value="ECO:0007669"/>
    <property type="project" value="UniProtKB-KW"/>
</dbReference>
<dbReference type="EMBL" id="RZNB01000007">
    <property type="protein sequence ID" value="RWZ46356.1"/>
    <property type="molecule type" value="Genomic_DNA"/>
</dbReference>
<evidence type="ECO:0000256" key="1">
    <source>
        <dbReference type="ARBA" id="ARBA00022603"/>
    </source>
</evidence>
<dbReference type="Proteomes" id="UP000288547">
    <property type="component" value="Unassembled WGS sequence"/>
</dbReference>
<dbReference type="PANTHER" id="PTHR40048:SF1">
    <property type="entry name" value="RHAMNOSYL O-METHYLTRANSFERASE"/>
    <property type="match status" value="1"/>
</dbReference>
<dbReference type="RefSeq" id="WP_128496104.1">
    <property type="nucleotide sequence ID" value="NZ_RZNB01000007.1"/>
</dbReference>
<keyword evidence="5" id="KW-1185">Reference proteome</keyword>
<name>A0A444PPU5_9MICO</name>